<dbReference type="InterPro" id="IPR008271">
    <property type="entry name" value="Ser/Thr_kinase_AS"/>
</dbReference>
<evidence type="ECO:0000256" key="1">
    <source>
        <dbReference type="ARBA" id="ARBA00022527"/>
    </source>
</evidence>
<dbReference type="Pfam" id="PF00069">
    <property type="entry name" value="Pkinase"/>
    <property type="match status" value="2"/>
</dbReference>
<dbReference type="PANTHER" id="PTHR24345">
    <property type="entry name" value="SERINE/THREONINE-PROTEIN KINASE PLK"/>
    <property type="match status" value="1"/>
</dbReference>
<organism evidence="8 9">
    <name type="scientific">Ogataea polymorpha</name>
    <dbReference type="NCBI Taxonomy" id="460523"/>
    <lineage>
        <taxon>Eukaryota</taxon>
        <taxon>Fungi</taxon>
        <taxon>Dikarya</taxon>
        <taxon>Ascomycota</taxon>
        <taxon>Saccharomycotina</taxon>
        <taxon>Pichiomycetes</taxon>
        <taxon>Pichiales</taxon>
        <taxon>Pichiaceae</taxon>
        <taxon>Ogataea</taxon>
    </lineage>
</organism>
<evidence type="ECO:0000256" key="6">
    <source>
        <dbReference type="SAM" id="MobiDB-lite"/>
    </source>
</evidence>
<keyword evidence="1" id="KW-0723">Serine/threonine-protein kinase</keyword>
<feature type="region of interest" description="Disordered" evidence="6">
    <location>
        <begin position="420"/>
        <end position="463"/>
    </location>
</feature>
<protein>
    <recommendedName>
        <fullName evidence="7">Protein kinase domain-containing protein</fullName>
    </recommendedName>
</protein>
<dbReference type="Proteomes" id="UP000788993">
    <property type="component" value="Unassembled WGS sequence"/>
</dbReference>
<feature type="region of interest" description="Disordered" evidence="6">
    <location>
        <begin position="131"/>
        <end position="150"/>
    </location>
</feature>
<evidence type="ECO:0000313" key="8">
    <source>
        <dbReference type="EMBL" id="KAH3659813.1"/>
    </source>
</evidence>
<evidence type="ECO:0000259" key="7">
    <source>
        <dbReference type="PROSITE" id="PS50011"/>
    </source>
</evidence>
<accession>A0A1B7SAS9</accession>
<dbReference type="CDD" id="cd14014">
    <property type="entry name" value="STKc_PknB_like"/>
    <property type="match status" value="1"/>
</dbReference>
<keyword evidence="2" id="KW-0808">Transferase</keyword>
<evidence type="ECO:0000256" key="2">
    <source>
        <dbReference type="ARBA" id="ARBA00022679"/>
    </source>
</evidence>
<dbReference type="GO" id="GO:0005634">
    <property type="term" value="C:nucleus"/>
    <property type="evidence" value="ECO:0007669"/>
    <property type="project" value="TreeGrafter"/>
</dbReference>
<gene>
    <name evidence="8" type="ORF">OGATHE_005858</name>
</gene>
<dbReference type="GO" id="GO:0004674">
    <property type="term" value="F:protein serine/threonine kinase activity"/>
    <property type="evidence" value="ECO:0007669"/>
    <property type="project" value="UniProtKB-KW"/>
</dbReference>
<comment type="caution">
    <text evidence="8">The sequence shown here is derived from an EMBL/GenBank/DDBJ whole genome shotgun (WGS) entry which is preliminary data.</text>
</comment>
<dbReference type="InterPro" id="IPR000719">
    <property type="entry name" value="Prot_kinase_dom"/>
</dbReference>
<evidence type="ECO:0000256" key="3">
    <source>
        <dbReference type="ARBA" id="ARBA00022741"/>
    </source>
</evidence>
<dbReference type="EMBL" id="JAEUBD010001504">
    <property type="protein sequence ID" value="KAH3659813.1"/>
    <property type="molecule type" value="Genomic_DNA"/>
</dbReference>
<keyword evidence="9" id="KW-1185">Reference proteome</keyword>
<dbReference type="Gene3D" id="3.30.200.20">
    <property type="entry name" value="Phosphorylase Kinase, domain 1"/>
    <property type="match status" value="1"/>
</dbReference>
<keyword evidence="3" id="KW-0547">Nucleotide-binding</keyword>
<dbReference type="PROSITE" id="PS50011">
    <property type="entry name" value="PROTEIN_KINASE_DOM"/>
    <property type="match status" value="1"/>
</dbReference>
<dbReference type="PANTHER" id="PTHR24345:SF0">
    <property type="entry name" value="CELL CYCLE SERINE_THREONINE-PROTEIN KINASE CDC5_MSD2"/>
    <property type="match status" value="1"/>
</dbReference>
<dbReference type="SMART" id="SM00220">
    <property type="entry name" value="S_TKc"/>
    <property type="match status" value="1"/>
</dbReference>
<proteinExistence type="predicted"/>
<dbReference type="PROSITE" id="PS00108">
    <property type="entry name" value="PROTEIN_KINASE_ST"/>
    <property type="match status" value="1"/>
</dbReference>
<reference evidence="8" key="1">
    <citation type="journal article" date="2021" name="Open Biol.">
        <title>Shared evolutionary footprints suggest mitochondrial oxidative damage underlies multiple complex I losses in fungi.</title>
        <authorList>
            <person name="Schikora-Tamarit M.A."/>
            <person name="Marcet-Houben M."/>
            <person name="Nosek J."/>
            <person name="Gabaldon T."/>
        </authorList>
    </citation>
    <scope>NUCLEOTIDE SEQUENCE</scope>
    <source>
        <strain evidence="8">NCAIM Y.01608</strain>
    </source>
</reference>
<keyword evidence="4" id="KW-0418">Kinase</keyword>
<name>A0A1B7SAS9_9ASCO</name>
<evidence type="ECO:0000313" key="9">
    <source>
        <dbReference type="Proteomes" id="UP000788993"/>
    </source>
</evidence>
<dbReference type="SUPFAM" id="SSF56112">
    <property type="entry name" value="Protein kinase-like (PK-like)"/>
    <property type="match status" value="1"/>
</dbReference>
<dbReference type="Gene3D" id="1.10.510.10">
    <property type="entry name" value="Transferase(Phosphotransferase) domain 1"/>
    <property type="match status" value="1"/>
</dbReference>
<dbReference type="AlphaFoldDB" id="A0A1B7SAS9"/>
<dbReference type="RefSeq" id="XP_018208558.1">
    <property type="nucleotide sequence ID" value="XM_018356407.1"/>
</dbReference>
<dbReference type="InterPro" id="IPR011009">
    <property type="entry name" value="Kinase-like_dom_sf"/>
</dbReference>
<keyword evidence="5" id="KW-0067">ATP-binding</keyword>
<evidence type="ECO:0000256" key="4">
    <source>
        <dbReference type="ARBA" id="ARBA00022777"/>
    </source>
</evidence>
<dbReference type="GO" id="GO:0005524">
    <property type="term" value="F:ATP binding"/>
    <property type="evidence" value="ECO:0007669"/>
    <property type="project" value="UniProtKB-KW"/>
</dbReference>
<evidence type="ECO:0000256" key="5">
    <source>
        <dbReference type="ARBA" id="ARBA00022840"/>
    </source>
</evidence>
<sequence>MESYTNNGLSNPKNPTLIPRSYQDSRVINNIDNEELIPAMDFHDLLSGWEVEGGLSKVSSETDKTYFDKAGRRMIYSRTGSYNWKTLQGIEDEYVPDFVDFNFRTWIDDKLANEDHILDELHSKVQPISIEKHEGAARPTSRSTGSPEREKDRLILASLPSNFLSLSFSERKRIMNEALPDFLQNDKDYKNHITRLIRRNSMSGATSPAHRLSNSFSLQNSVNSTVTTPDNTNVKGSLILGKWRLGRVIGRGAYGIIRECSNENDEIKAMKIIDVHGSVEFIKRFKTESLIWSLLNHERIAPLLDFKFTDQSFFLLTEKYSSGSLFDLVKQWESANDPQRLPRIVTFLTDICSGLQYMHSLGIYHGDVKLENCLLSDGRVVLCDFGMANFYSRDSKALIKIPDLSRRILDDTVLPSSPNNISTGSSHSYRHSPLSSVANTPTPRSPRSSATASTTSSYNSARLPDTHIGSLPYSSPEILRPNPPALDNLTDAWAVGVLLYTLVTLKLPFQHIFEPRLKLMIMNNDYDKTRFRAALNDFPRADVLVSILSACLEPDRSQRWDMSRILYVLL</sequence>
<feature type="compositionally biased region" description="Low complexity" evidence="6">
    <location>
        <begin position="425"/>
        <end position="462"/>
    </location>
</feature>
<feature type="domain" description="Protein kinase" evidence="7">
    <location>
        <begin position="243"/>
        <end position="570"/>
    </location>
</feature>
<reference evidence="8" key="2">
    <citation type="submission" date="2021-01" db="EMBL/GenBank/DDBJ databases">
        <authorList>
            <person name="Schikora-Tamarit M.A."/>
        </authorList>
    </citation>
    <scope>NUCLEOTIDE SEQUENCE</scope>
    <source>
        <strain evidence="8">NCAIM Y.01608</strain>
    </source>
</reference>